<keyword evidence="3" id="KW-1185">Reference proteome</keyword>
<comment type="caution">
    <text evidence="2">The sequence shown here is derived from an EMBL/GenBank/DDBJ whole genome shotgun (WGS) entry which is preliminary data.</text>
</comment>
<accession>A0A7Y2Q2L3</accession>
<feature type="signal peptide" evidence="1">
    <location>
        <begin position="1"/>
        <end position="23"/>
    </location>
</feature>
<gene>
    <name evidence="2" type="ORF">HLA99_15085</name>
</gene>
<dbReference type="AlphaFoldDB" id="A0A7Y2Q2L3"/>
<keyword evidence="1" id="KW-0732">Signal</keyword>
<feature type="chain" id="PRO_5039326706" evidence="1">
    <location>
        <begin position="24"/>
        <end position="326"/>
    </location>
</feature>
<evidence type="ECO:0000313" key="2">
    <source>
        <dbReference type="EMBL" id="NNH05170.1"/>
    </source>
</evidence>
<protein>
    <submittedName>
        <fullName evidence="2">Uncharacterized protein</fullName>
    </submittedName>
</protein>
<sequence>AVVGAAAVAALLMGGWAVSALRAAPDAEPAATAEQASYGLPEGAVVLLTLPMDGQFGSYGTPPEGEVPDFPVQGRLRWTDYLGDYYGSELWIGGIDRGTSDMLCIVLVHADATRGRCEPHGRWERGALFVPVPYASIDPAERPDGLGLGQSLGFWWAADRSVYIVRGAASLIEGTQAAASPHPARFRAPADSILLLRVPVGGSIDGDESMPAAGMPRVPALWEVRWARALGEFYGFGLWLGAAEVDGGDRLCIVVAGTGTAYVKSACGPREGWERGGLFVSVPYSQIDPDELPAGLASGERLGFWWTPDDSVRVLGGGSRPADAFG</sequence>
<dbReference type="EMBL" id="JABEMB010000034">
    <property type="protein sequence ID" value="NNH05170.1"/>
    <property type="molecule type" value="Genomic_DNA"/>
</dbReference>
<reference evidence="2 3" key="1">
    <citation type="submission" date="2020-05" db="EMBL/GenBank/DDBJ databases">
        <title>MicrobeNet Type strains.</title>
        <authorList>
            <person name="Nicholson A.C."/>
        </authorList>
    </citation>
    <scope>NUCLEOTIDE SEQUENCE [LARGE SCALE GENOMIC DNA]</scope>
    <source>
        <strain evidence="2 3">JCM 14282</strain>
    </source>
</reference>
<organism evidence="2 3">
    <name type="scientific">Microbacterium ulmi</name>
    <dbReference type="NCBI Taxonomy" id="179095"/>
    <lineage>
        <taxon>Bacteria</taxon>
        <taxon>Bacillati</taxon>
        <taxon>Actinomycetota</taxon>
        <taxon>Actinomycetes</taxon>
        <taxon>Micrococcales</taxon>
        <taxon>Microbacteriaceae</taxon>
        <taxon>Microbacterium</taxon>
    </lineage>
</organism>
<evidence type="ECO:0000256" key="1">
    <source>
        <dbReference type="SAM" id="SignalP"/>
    </source>
</evidence>
<dbReference type="RefSeq" id="WP_170283284.1">
    <property type="nucleotide sequence ID" value="NZ_JABEMB010000034.1"/>
</dbReference>
<proteinExistence type="predicted"/>
<name>A0A7Y2Q2L3_9MICO</name>
<feature type="non-terminal residue" evidence="2">
    <location>
        <position position="1"/>
    </location>
</feature>
<evidence type="ECO:0000313" key="3">
    <source>
        <dbReference type="Proteomes" id="UP000543598"/>
    </source>
</evidence>
<dbReference type="Proteomes" id="UP000543598">
    <property type="component" value="Unassembled WGS sequence"/>
</dbReference>